<sequence length="176" mass="19399">MKAFQKIVFFVSRAAAILAGVIIIYMVCHILLEIFVRSVFATSTFALDELIGYSVAACAYLGLGYTLENGGLIRVNLVLSKMNPLSGARKVIEILCCIGTLIAMGLPLWYFGRSVIKKYESGYTSGTMLNAEQWIPESFLLVGLVIFWIQLLAYTLRVFANQVDLDATRAANLGIE</sequence>
<evidence type="ECO:0000256" key="4">
    <source>
        <dbReference type="ARBA" id="ARBA00022519"/>
    </source>
</evidence>
<feature type="transmembrane region" description="Helical" evidence="8">
    <location>
        <begin position="7"/>
        <end position="32"/>
    </location>
</feature>
<dbReference type="GO" id="GO:0022857">
    <property type="term" value="F:transmembrane transporter activity"/>
    <property type="evidence" value="ECO:0007669"/>
    <property type="project" value="TreeGrafter"/>
</dbReference>
<evidence type="ECO:0000256" key="8">
    <source>
        <dbReference type="SAM" id="Phobius"/>
    </source>
</evidence>
<gene>
    <name evidence="10" type="ORF">METZ01_LOCUS128261</name>
</gene>
<evidence type="ECO:0000256" key="3">
    <source>
        <dbReference type="ARBA" id="ARBA00022475"/>
    </source>
</evidence>
<reference evidence="10" key="1">
    <citation type="submission" date="2018-05" db="EMBL/GenBank/DDBJ databases">
        <authorList>
            <person name="Lanie J.A."/>
            <person name="Ng W.-L."/>
            <person name="Kazmierczak K.M."/>
            <person name="Andrzejewski T.M."/>
            <person name="Davidsen T.M."/>
            <person name="Wayne K.J."/>
            <person name="Tettelin H."/>
            <person name="Glass J.I."/>
            <person name="Rusch D."/>
            <person name="Podicherti R."/>
            <person name="Tsui H.-C.T."/>
            <person name="Winkler M.E."/>
        </authorList>
    </citation>
    <scope>NUCLEOTIDE SEQUENCE</scope>
</reference>
<evidence type="ECO:0000256" key="1">
    <source>
        <dbReference type="ARBA" id="ARBA00004429"/>
    </source>
</evidence>
<dbReference type="EMBL" id="UINC01018043">
    <property type="protein sequence ID" value="SVA75407.1"/>
    <property type="molecule type" value="Genomic_DNA"/>
</dbReference>
<accession>A0A381YG72</accession>
<dbReference type="PANTHER" id="PTHR35011:SF10">
    <property type="entry name" value="TRAP TRANSPORTER SMALL PERMEASE PROTEIN"/>
    <property type="match status" value="1"/>
</dbReference>
<evidence type="ECO:0000256" key="5">
    <source>
        <dbReference type="ARBA" id="ARBA00022692"/>
    </source>
</evidence>
<keyword evidence="7 8" id="KW-0472">Membrane</keyword>
<keyword evidence="5 8" id="KW-0812">Transmembrane</keyword>
<dbReference type="AlphaFoldDB" id="A0A381YG72"/>
<feature type="transmembrane region" description="Helical" evidence="8">
    <location>
        <begin position="52"/>
        <end position="79"/>
    </location>
</feature>
<evidence type="ECO:0000256" key="6">
    <source>
        <dbReference type="ARBA" id="ARBA00022989"/>
    </source>
</evidence>
<keyword evidence="3" id="KW-1003">Cell membrane</keyword>
<comment type="subcellular location">
    <subcellularLocation>
        <location evidence="1">Cell inner membrane</location>
        <topology evidence="1">Multi-pass membrane protein</topology>
    </subcellularLocation>
</comment>
<keyword evidence="2" id="KW-0813">Transport</keyword>
<organism evidence="10">
    <name type="scientific">marine metagenome</name>
    <dbReference type="NCBI Taxonomy" id="408172"/>
    <lineage>
        <taxon>unclassified sequences</taxon>
        <taxon>metagenomes</taxon>
        <taxon>ecological metagenomes</taxon>
    </lineage>
</organism>
<evidence type="ECO:0000259" key="9">
    <source>
        <dbReference type="Pfam" id="PF04290"/>
    </source>
</evidence>
<evidence type="ECO:0000256" key="2">
    <source>
        <dbReference type="ARBA" id="ARBA00022448"/>
    </source>
</evidence>
<evidence type="ECO:0000313" key="10">
    <source>
        <dbReference type="EMBL" id="SVA75407.1"/>
    </source>
</evidence>
<proteinExistence type="predicted"/>
<name>A0A381YG72_9ZZZZ</name>
<keyword evidence="6 8" id="KW-1133">Transmembrane helix</keyword>
<protein>
    <recommendedName>
        <fullName evidence="9">Tripartite ATP-independent periplasmic transporters DctQ component domain-containing protein</fullName>
    </recommendedName>
</protein>
<dbReference type="GO" id="GO:0015740">
    <property type="term" value="P:C4-dicarboxylate transport"/>
    <property type="evidence" value="ECO:0007669"/>
    <property type="project" value="TreeGrafter"/>
</dbReference>
<feature type="domain" description="Tripartite ATP-independent periplasmic transporters DctQ component" evidence="9">
    <location>
        <begin position="26"/>
        <end position="159"/>
    </location>
</feature>
<feature type="transmembrane region" description="Helical" evidence="8">
    <location>
        <begin position="138"/>
        <end position="159"/>
    </location>
</feature>
<dbReference type="GO" id="GO:0005886">
    <property type="term" value="C:plasma membrane"/>
    <property type="evidence" value="ECO:0007669"/>
    <property type="project" value="UniProtKB-SubCell"/>
</dbReference>
<dbReference type="InterPro" id="IPR055348">
    <property type="entry name" value="DctQ"/>
</dbReference>
<dbReference type="Pfam" id="PF04290">
    <property type="entry name" value="DctQ"/>
    <property type="match status" value="1"/>
</dbReference>
<keyword evidence="4" id="KW-0997">Cell inner membrane</keyword>
<dbReference type="InterPro" id="IPR007387">
    <property type="entry name" value="TRAP_DctQ"/>
</dbReference>
<evidence type="ECO:0000256" key="7">
    <source>
        <dbReference type="ARBA" id="ARBA00023136"/>
    </source>
</evidence>
<feature type="transmembrane region" description="Helical" evidence="8">
    <location>
        <begin position="91"/>
        <end position="111"/>
    </location>
</feature>
<dbReference type="PANTHER" id="PTHR35011">
    <property type="entry name" value="2,3-DIKETO-L-GULONATE TRAP TRANSPORTER SMALL PERMEASE PROTEIN YIAM"/>
    <property type="match status" value="1"/>
</dbReference>